<proteinExistence type="predicted"/>
<feature type="transmembrane region" description="Helical" evidence="1">
    <location>
        <begin position="241"/>
        <end position="259"/>
    </location>
</feature>
<reference evidence="2 3" key="1">
    <citation type="submission" date="2019-12" db="EMBL/GenBank/DDBJ databases">
        <title>Spirosoma sp. HMF4905 genome sequencing and assembly.</title>
        <authorList>
            <person name="Kang H."/>
            <person name="Cha I."/>
            <person name="Kim H."/>
            <person name="Joh K."/>
        </authorList>
    </citation>
    <scope>NUCLEOTIDE SEQUENCE [LARGE SCALE GENOMIC DNA]</scope>
    <source>
        <strain evidence="2 3">HMF4905</strain>
    </source>
</reference>
<dbReference type="EMBL" id="WPIN01000003">
    <property type="protein sequence ID" value="MVM30097.1"/>
    <property type="molecule type" value="Genomic_DNA"/>
</dbReference>
<dbReference type="AlphaFoldDB" id="A0A7K1S8I7"/>
<protein>
    <submittedName>
        <fullName evidence="2">Uncharacterized protein</fullName>
    </submittedName>
</protein>
<feature type="transmembrane region" description="Helical" evidence="1">
    <location>
        <begin position="139"/>
        <end position="163"/>
    </location>
</feature>
<keyword evidence="1" id="KW-0472">Membrane</keyword>
<evidence type="ECO:0000313" key="3">
    <source>
        <dbReference type="Proteomes" id="UP000436006"/>
    </source>
</evidence>
<keyword evidence="1" id="KW-0812">Transmembrane</keyword>
<feature type="transmembrane region" description="Helical" evidence="1">
    <location>
        <begin position="116"/>
        <end position="133"/>
    </location>
</feature>
<gene>
    <name evidence="2" type="ORF">GO755_08635</name>
</gene>
<evidence type="ECO:0000313" key="2">
    <source>
        <dbReference type="EMBL" id="MVM30097.1"/>
    </source>
</evidence>
<keyword evidence="3" id="KW-1185">Reference proteome</keyword>
<feature type="transmembrane region" description="Helical" evidence="1">
    <location>
        <begin position="335"/>
        <end position="354"/>
    </location>
</feature>
<feature type="transmembrane region" description="Helical" evidence="1">
    <location>
        <begin position="211"/>
        <end position="229"/>
    </location>
</feature>
<feature type="transmembrane region" description="Helical" evidence="1">
    <location>
        <begin position="361"/>
        <end position="381"/>
    </location>
</feature>
<feature type="transmembrane region" description="Helical" evidence="1">
    <location>
        <begin position="75"/>
        <end position="95"/>
    </location>
</feature>
<comment type="caution">
    <text evidence="2">The sequence shown here is derived from an EMBL/GenBank/DDBJ whole genome shotgun (WGS) entry which is preliminary data.</text>
</comment>
<sequence>MLIPVFLFWYVWASYAVNVPKWDDHVLRAFLFYLDEETSASGKIYQLFKQHNEHRIVYDRIITWLDFHLFGKFSYLHLMIVGNLSLIGLIAIFGLSLGQSTIQQTSKWKPRKSFRLVDCLLYLPPVAFLLLNLSQWENMFWGMASLQNFTVILWVFWAIYLLAFTQKIGAALLVAVAATLTSGNGLLVWPVGFAVLLLQTLLQPRSNRKPLIFWTLGAIISIPLYFLHYEKPPGNPPSRGSFIELIGGGLAFFGSTAEALPIRPVIGSCMVVGGLSLLVVLGICLYILKKWISHKTLSPFDYFFLGTASFLVGTGVIVAWTRTGFGINTLITSRYKLYSLLLMALLYTYIVGEIQTSAKKWILSLGLLFSIILMWGSYLTYLGDTIWLRQWLITNQFNWTHKSNSSTVSIDSISSRYINLSPAFYDTALPTIVSSAQSSAIDLQVNKLSGRYDIVNSTMPALGLGDSGSYLLARSVKRTYLFPVRQNQQSIRKALVHPANLFTTGFRSDISTAELDAGQYQLFILTIANEKATLYSTNQTLESAGPPVTTTAKNW</sequence>
<feature type="transmembrane region" description="Helical" evidence="1">
    <location>
        <begin position="170"/>
        <end position="191"/>
    </location>
</feature>
<feature type="transmembrane region" description="Helical" evidence="1">
    <location>
        <begin position="300"/>
        <end position="320"/>
    </location>
</feature>
<evidence type="ECO:0000256" key="1">
    <source>
        <dbReference type="SAM" id="Phobius"/>
    </source>
</evidence>
<dbReference type="Proteomes" id="UP000436006">
    <property type="component" value="Unassembled WGS sequence"/>
</dbReference>
<accession>A0A7K1S8I7</accession>
<name>A0A7K1S8I7_9BACT</name>
<organism evidence="2 3">
    <name type="scientific">Spirosoma arboris</name>
    <dbReference type="NCBI Taxonomy" id="2682092"/>
    <lineage>
        <taxon>Bacteria</taxon>
        <taxon>Pseudomonadati</taxon>
        <taxon>Bacteroidota</taxon>
        <taxon>Cytophagia</taxon>
        <taxon>Cytophagales</taxon>
        <taxon>Cytophagaceae</taxon>
        <taxon>Spirosoma</taxon>
    </lineage>
</organism>
<feature type="transmembrane region" description="Helical" evidence="1">
    <location>
        <begin position="265"/>
        <end position="288"/>
    </location>
</feature>
<keyword evidence="1" id="KW-1133">Transmembrane helix</keyword>